<dbReference type="AlphaFoldDB" id="A0A8T1X003"/>
<organism evidence="6 7">
    <name type="scientific">Phytophthora boehmeriae</name>
    <dbReference type="NCBI Taxonomy" id="109152"/>
    <lineage>
        <taxon>Eukaryota</taxon>
        <taxon>Sar</taxon>
        <taxon>Stramenopiles</taxon>
        <taxon>Oomycota</taxon>
        <taxon>Peronosporomycetes</taxon>
        <taxon>Peronosporales</taxon>
        <taxon>Peronosporaceae</taxon>
        <taxon>Phytophthora</taxon>
    </lineage>
</organism>
<dbReference type="GO" id="GO:0005576">
    <property type="term" value="C:extracellular region"/>
    <property type="evidence" value="ECO:0007669"/>
    <property type="project" value="TreeGrafter"/>
</dbReference>
<accession>A0A8T1X003</accession>
<comment type="caution">
    <text evidence="6">The sequence shown here is derived from an EMBL/GenBank/DDBJ whole genome shotgun (WGS) entry which is preliminary data.</text>
</comment>
<protein>
    <recommendedName>
        <fullName evidence="5">Kazal-like domain-containing protein</fullName>
    </recommendedName>
</protein>
<evidence type="ECO:0000259" key="5">
    <source>
        <dbReference type="PROSITE" id="PS51465"/>
    </source>
</evidence>
<feature type="compositionally biased region" description="Low complexity" evidence="4">
    <location>
        <begin position="52"/>
        <end position="65"/>
    </location>
</feature>
<keyword evidence="3" id="KW-1015">Disulfide bond</keyword>
<evidence type="ECO:0000313" key="6">
    <source>
        <dbReference type="EMBL" id="KAG7398494.1"/>
    </source>
</evidence>
<feature type="domain" description="Kazal-like" evidence="5">
    <location>
        <begin position="60"/>
        <end position="110"/>
    </location>
</feature>
<keyword evidence="1" id="KW-0646">Protease inhibitor</keyword>
<dbReference type="SMART" id="SM00280">
    <property type="entry name" value="KAZAL"/>
    <property type="match status" value="1"/>
</dbReference>
<gene>
    <name evidence="6" type="ORF">PHYBOEH_010951</name>
</gene>
<sequence>MCATVDGASPWLDIGPAVTQNKSEADALWKRYEESMGSMDSSSGSFAGPTVGSSKASGSASGGSSCDAQVCPQDYDPVCGSDGVKYSNSCMLRLESCKKPQLKITRVACS</sequence>
<dbReference type="OrthoDB" id="111352at2759"/>
<dbReference type="EMBL" id="JAGDFL010000079">
    <property type="protein sequence ID" value="KAG7398494.1"/>
    <property type="molecule type" value="Genomic_DNA"/>
</dbReference>
<keyword evidence="2" id="KW-0722">Serine protease inhibitor</keyword>
<dbReference type="PANTHER" id="PTHR10913">
    <property type="entry name" value="FOLLISTATIN-RELATED"/>
    <property type="match status" value="1"/>
</dbReference>
<dbReference type="InterPro" id="IPR050653">
    <property type="entry name" value="Prot_Inhib_GrowthFact_Antg"/>
</dbReference>
<dbReference type="PROSITE" id="PS51465">
    <property type="entry name" value="KAZAL_2"/>
    <property type="match status" value="1"/>
</dbReference>
<reference evidence="6" key="1">
    <citation type="submission" date="2021-02" db="EMBL/GenBank/DDBJ databases">
        <authorList>
            <person name="Palmer J.M."/>
        </authorList>
    </citation>
    <scope>NUCLEOTIDE SEQUENCE</scope>
    <source>
        <strain evidence="6">SCRP23</strain>
    </source>
</reference>
<dbReference type="InterPro" id="IPR002350">
    <property type="entry name" value="Kazal_dom"/>
</dbReference>
<dbReference type="PANTHER" id="PTHR10913:SF45">
    <property type="entry name" value="FOLLISTATIN, ISOFORM A-RELATED"/>
    <property type="match status" value="1"/>
</dbReference>
<evidence type="ECO:0000256" key="4">
    <source>
        <dbReference type="SAM" id="MobiDB-lite"/>
    </source>
</evidence>
<evidence type="ECO:0000256" key="3">
    <source>
        <dbReference type="ARBA" id="ARBA00023157"/>
    </source>
</evidence>
<dbReference type="Pfam" id="PF00050">
    <property type="entry name" value="Kazal_1"/>
    <property type="match status" value="1"/>
</dbReference>
<dbReference type="Proteomes" id="UP000693981">
    <property type="component" value="Unassembled WGS sequence"/>
</dbReference>
<proteinExistence type="predicted"/>
<feature type="region of interest" description="Disordered" evidence="4">
    <location>
        <begin position="37"/>
        <end position="67"/>
    </location>
</feature>
<evidence type="ECO:0000256" key="1">
    <source>
        <dbReference type="ARBA" id="ARBA00022690"/>
    </source>
</evidence>
<name>A0A8T1X003_9STRA</name>
<evidence type="ECO:0000256" key="2">
    <source>
        <dbReference type="ARBA" id="ARBA00022900"/>
    </source>
</evidence>
<keyword evidence="7" id="KW-1185">Reference proteome</keyword>
<evidence type="ECO:0000313" key="7">
    <source>
        <dbReference type="Proteomes" id="UP000693981"/>
    </source>
</evidence>